<evidence type="ECO:0000259" key="5">
    <source>
        <dbReference type="PROSITE" id="PS50119"/>
    </source>
</evidence>
<dbReference type="InterPro" id="IPR049808">
    <property type="entry name" value="CONSTANS-like_Bbox1"/>
</dbReference>
<evidence type="ECO:0000256" key="1">
    <source>
        <dbReference type="ARBA" id="ARBA00022723"/>
    </source>
</evidence>
<dbReference type="Gene3D" id="2.60.120.920">
    <property type="match status" value="1"/>
</dbReference>
<dbReference type="InterPro" id="IPR000315">
    <property type="entry name" value="Znf_B-box"/>
</dbReference>
<feature type="domain" description="B box-type" evidence="5">
    <location>
        <begin position="74"/>
        <end position="114"/>
    </location>
</feature>
<dbReference type="PANTHER" id="PTHR25462:SF296">
    <property type="entry name" value="MEIOTIC P26, ISOFORM F"/>
    <property type="match status" value="1"/>
</dbReference>
<organism evidence="6 7">
    <name type="scientific">Anaeramoeba flamelloides</name>
    <dbReference type="NCBI Taxonomy" id="1746091"/>
    <lineage>
        <taxon>Eukaryota</taxon>
        <taxon>Metamonada</taxon>
        <taxon>Anaeramoebidae</taxon>
        <taxon>Anaeramoeba</taxon>
    </lineage>
</organism>
<keyword evidence="2" id="KW-0862">Zinc</keyword>
<gene>
    <name evidence="6" type="ORF">M0813_03506</name>
</gene>
<dbReference type="InterPro" id="IPR013320">
    <property type="entry name" value="ConA-like_dom_sf"/>
</dbReference>
<dbReference type="SUPFAM" id="SSF49899">
    <property type="entry name" value="Concanavalin A-like lectins/glucanases"/>
    <property type="match status" value="1"/>
</dbReference>
<keyword evidence="4" id="KW-0175">Coiled coil</keyword>
<keyword evidence="1" id="KW-0479">Metal-binding</keyword>
<comment type="caution">
    <text evidence="6">The sequence shown here is derived from an EMBL/GenBank/DDBJ whole genome shotgun (WGS) entry which is preliminary data.</text>
</comment>
<keyword evidence="7" id="KW-1185">Reference proteome</keyword>
<reference evidence="6" key="1">
    <citation type="submission" date="2022-08" db="EMBL/GenBank/DDBJ databases">
        <title>Novel sulfate-reducing endosymbionts in the free-living metamonad Anaeramoeba.</title>
        <authorList>
            <person name="Jerlstrom-Hultqvist J."/>
            <person name="Cepicka I."/>
            <person name="Gallot-Lavallee L."/>
            <person name="Salas-Leiva D."/>
            <person name="Curtis B.A."/>
            <person name="Zahonova K."/>
            <person name="Pipaliya S."/>
            <person name="Dacks J."/>
            <person name="Roger A.J."/>
        </authorList>
    </citation>
    <scope>NUCLEOTIDE SEQUENCE</scope>
    <source>
        <strain evidence="6">Schooner1</strain>
    </source>
</reference>
<proteinExistence type="predicted"/>
<dbReference type="SMART" id="SM00336">
    <property type="entry name" value="BBOX"/>
    <property type="match status" value="2"/>
</dbReference>
<feature type="coiled-coil region" evidence="4">
    <location>
        <begin position="143"/>
        <end position="214"/>
    </location>
</feature>
<dbReference type="SUPFAM" id="SSF57845">
    <property type="entry name" value="B-box zinc-binding domain"/>
    <property type="match status" value="1"/>
</dbReference>
<dbReference type="Pfam" id="PF00643">
    <property type="entry name" value="zf-B_box"/>
    <property type="match status" value="1"/>
</dbReference>
<dbReference type="Gene3D" id="4.10.830.40">
    <property type="match status" value="1"/>
</dbReference>
<keyword evidence="3" id="KW-0863">Zinc-finger</keyword>
<protein>
    <submittedName>
        <fullName evidence="6">Tripartite motif-containing protein</fullName>
    </submittedName>
</protein>
<evidence type="ECO:0000313" key="6">
    <source>
        <dbReference type="EMBL" id="KAJ6237099.1"/>
    </source>
</evidence>
<evidence type="ECO:0000256" key="4">
    <source>
        <dbReference type="SAM" id="Coils"/>
    </source>
</evidence>
<feature type="domain" description="B box-type" evidence="5">
    <location>
        <begin position="18"/>
        <end position="68"/>
    </location>
</feature>
<dbReference type="PROSITE" id="PS50119">
    <property type="entry name" value="ZF_BBOX"/>
    <property type="match status" value="2"/>
</dbReference>
<evidence type="ECO:0000256" key="3">
    <source>
        <dbReference type="PROSITE-ProRule" id="PRU00024"/>
    </source>
</evidence>
<dbReference type="Proteomes" id="UP001150062">
    <property type="component" value="Unassembled WGS sequence"/>
</dbReference>
<dbReference type="InterPro" id="IPR047153">
    <property type="entry name" value="TRIM45/56/19-like"/>
</dbReference>
<accession>A0ABQ8XXL3</accession>
<evidence type="ECO:0000313" key="7">
    <source>
        <dbReference type="Proteomes" id="UP001150062"/>
    </source>
</evidence>
<dbReference type="EMBL" id="JAOAOG010000240">
    <property type="protein sequence ID" value="KAJ6237099.1"/>
    <property type="molecule type" value="Genomic_DNA"/>
</dbReference>
<evidence type="ECO:0000256" key="2">
    <source>
        <dbReference type="ARBA" id="ARBA00022833"/>
    </source>
</evidence>
<name>A0ABQ8XXL3_9EUKA</name>
<dbReference type="Gene3D" id="3.30.160.60">
    <property type="entry name" value="Classic Zinc Finger"/>
    <property type="match status" value="1"/>
</dbReference>
<dbReference type="PANTHER" id="PTHR25462">
    <property type="entry name" value="BONUS, ISOFORM C-RELATED"/>
    <property type="match status" value="1"/>
</dbReference>
<sequence>MIESVNHPIGVITSTQSNNEKLCDICKEDGKTINATLYCKSCKYFYCDNCDKIHTLNMLFKKHKRVPITNETSSTILLCEIHKETLDLFCRECEELVCYKCQFSTHQNHQIETLAKSLEYYKKIEIIKAKKMIKIIQKQTLFLDKIKNTRKQIKQNQEQLLNHVDEEIQLLHKKIEQKRDVLKVWVQKNGQNKIEKLNEQLTIETDNLKQLYKINEDLIFINDEEKSREPNELIVKLVSIKKGKEMISNLKNELVVQVSEPTTLVTMPIIDQLQELTFQDQIKIQNINVAIKNFSRINECFEIKITIINDKTLYKKLINRKMKIKAIIKKNEDNENNKNKNKNKNKVGDILIKNFQYFKKDNLWIGEWVPQYTGNYQVNIYFNEQKVSNELMVKVSKEAESWDPLKCGKSIQISNNDKIATHRSGFTGGLSYVVKGKKVYVTGIHYIPIKIRKVSAYGGCLLIGVIAAGSQGSLMNNGFAYCVKCGQKHLKGSVSSFCTKCVIGDTINLILDMDKRELNVIKNNGERIYLLTNSIPNSVELIAEFHFGGYSIELV</sequence>
<dbReference type="CDD" id="cd19821">
    <property type="entry name" value="Bbox1_BBX-like"/>
    <property type="match status" value="1"/>
</dbReference>
<dbReference type="CDD" id="cd19769">
    <property type="entry name" value="Bbox2_TRIM16-like"/>
    <property type="match status" value="1"/>
</dbReference>
<dbReference type="InterPro" id="IPR043136">
    <property type="entry name" value="B30.2/SPRY_sf"/>
</dbReference>